<dbReference type="Proteomes" id="UP000324897">
    <property type="component" value="Unassembled WGS sequence"/>
</dbReference>
<evidence type="ECO:0000259" key="2">
    <source>
        <dbReference type="SMART" id="SM01054"/>
    </source>
</evidence>
<dbReference type="PANTHER" id="PTHR33923:SF2">
    <property type="entry name" value="CALMODULIN-BINDING PROTEIN-RELATED"/>
    <property type="match status" value="1"/>
</dbReference>
<dbReference type="InterPro" id="IPR012417">
    <property type="entry name" value="CaM-bd_dom_pln"/>
</dbReference>
<gene>
    <name evidence="3" type="ORF">EJB05_16970</name>
</gene>
<feature type="compositionally biased region" description="Acidic residues" evidence="1">
    <location>
        <begin position="56"/>
        <end position="65"/>
    </location>
</feature>
<dbReference type="Gramene" id="TVU35101">
    <property type="protein sequence ID" value="TVU35101"/>
    <property type="gene ID" value="EJB05_16970"/>
</dbReference>
<dbReference type="PANTHER" id="PTHR33923">
    <property type="entry name" value="CALMODULIN-BINDING PROTEIN-RELATED"/>
    <property type="match status" value="1"/>
</dbReference>
<dbReference type="OrthoDB" id="1304871at2759"/>
<feature type="region of interest" description="Disordered" evidence="1">
    <location>
        <begin position="1"/>
        <end position="25"/>
    </location>
</feature>
<feature type="region of interest" description="Disordered" evidence="1">
    <location>
        <begin position="56"/>
        <end position="85"/>
    </location>
</feature>
<dbReference type="SMART" id="SM01054">
    <property type="entry name" value="CaM_binding"/>
    <property type="match status" value="1"/>
</dbReference>
<evidence type="ECO:0000313" key="4">
    <source>
        <dbReference type="Proteomes" id="UP000324897"/>
    </source>
</evidence>
<comment type="caution">
    <text evidence="3">The sequence shown here is derived from an EMBL/GenBank/DDBJ whole genome shotgun (WGS) entry which is preliminary data.</text>
</comment>
<feature type="non-terminal residue" evidence="3">
    <location>
        <position position="254"/>
    </location>
</feature>
<dbReference type="Pfam" id="PF07839">
    <property type="entry name" value="CaM_binding"/>
    <property type="match status" value="1"/>
</dbReference>
<accession>A0A5J9VHV2</accession>
<dbReference type="EMBL" id="RWGY01000009">
    <property type="protein sequence ID" value="TVU35101.1"/>
    <property type="molecule type" value="Genomic_DNA"/>
</dbReference>
<protein>
    <recommendedName>
        <fullName evidence="2">Calmodulin-binding domain-containing protein</fullName>
    </recommendedName>
</protein>
<dbReference type="AlphaFoldDB" id="A0A5J9VHV2"/>
<sequence length="254" mass="27733">AEQRNGGRGLFPDAEHRKSNNGGKGYFVEIHAGAARPAPGSDASCSDLSWEELDAMSDISEELDAEREGNIREDGGGDAPKEYSSAGISSALSGISFDDVSSDCADAASSKLRISGRTSEESSKHMRPFKPKATNFLPVATGSEAEKVDLRHQAVNDRRGAELRKVVKKLARAQKRKVEMLVQAFETVLPTGATEKKPEWFGEEDEVRKGKEVEEDLLNEFGQEYYGNNYYSSVCSHYTQCDGIATKEASKQEA</sequence>
<feature type="region of interest" description="Disordered" evidence="1">
    <location>
        <begin position="111"/>
        <end position="131"/>
    </location>
</feature>
<name>A0A5J9VHV2_9POAL</name>
<dbReference type="InterPro" id="IPR044681">
    <property type="entry name" value="PICBP-like"/>
</dbReference>
<evidence type="ECO:0000313" key="3">
    <source>
        <dbReference type="EMBL" id="TVU35101.1"/>
    </source>
</evidence>
<feature type="domain" description="Calmodulin-binding" evidence="2">
    <location>
        <begin position="85"/>
        <end position="190"/>
    </location>
</feature>
<evidence type="ECO:0000256" key="1">
    <source>
        <dbReference type="SAM" id="MobiDB-lite"/>
    </source>
</evidence>
<feature type="compositionally biased region" description="Basic and acidic residues" evidence="1">
    <location>
        <begin position="66"/>
        <end position="81"/>
    </location>
</feature>
<dbReference type="GO" id="GO:0005516">
    <property type="term" value="F:calmodulin binding"/>
    <property type="evidence" value="ECO:0007669"/>
    <property type="project" value="InterPro"/>
</dbReference>
<keyword evidence="4" id="KW-1185">Reference proteome</keyword>
<organism evidence="3 4">
    <name type="scientific">Eragrostis curvula</name>
    <name type="common">weeping love grass</name>
    <dbReference type="NCBI Taxonomy" id="38414"/>
    <lineage>
        <taxon>Eukaryota</taxon>
        <taxon>Viridiplantae</taxon>
        <taxon>Streptophyta</taxon>
        <taxon>Embryophyta</taxon>
        <taxon>Tracheophyta</taxon>
        <taxon>Spermatophyta</taxon>
        <taxon>Magnoliopsida</taxon>
        <taxon>Liliopsida</taxon>
        <taxon>Poales</taxon>
        <taxon>Poaceae</taxon>
        <taxon>PACMAD clade</taxon>
        <taxon>Chloridoideae</taxon>
        <taxon>Eragrostideae</taxon>
        <taxon>Eragrostidinae</taxon>
        <taxon>Eragrostis</taxon>
    </lineage>
</organism>
<reference evidence="3 4" key="1">
    <citation type="journal article" date="2019" name="Sci. Rep.">
        <title>A high-quality genome of Eragrostis curvula grass provides insights into Poaceae evolution and supports new strategies to enhance forage quality.</title>
        <authorList>
            <person name="Carballo J."/>
            <person name="Santos B.A.C.M."/>
            <person name="Zappacosta D."/>
            <person name="Garbus I."/>
            <person name="Selva J.P."/>
            <person name="Gallo C.A."/>
            <person name="Diaz A."/>
            <person name="Albertini E."/>
            <person name="Caccamo M."/>
            <person name="Echenique V."/>
        </authorList>
    </citation>
    <scope>NUCLEOTIDE SEQUENCE [LARGE SCALE GENOMIC DNA]</scope>
    <source>
        <strain evidence="4">cv. Victoria</strain>
        <tissue evidence="3">Leaf</tissue>
    </source>
</reference>
<feature type="non-terminal residue" evidence="3">
    <location>
        <position position="1"/>
    </location>
</feature>
<proteinExistence type="predicted"/>